<proteinExistence type="predicted"/>
<organism evidence="1 2">
    <name type="scientific">Massilia solisilvae</name>
    <dbReference type="NCBI Taxonomy" id="1811225"/>
    <lineage>
        <taxon>Bacteria</taxon>
        <taxon>Pseudomonadati</taxon>
        <taxon>Pseudomonadota</taxon>
        <taxon>Betaproteobacteria</taxon>
        <taxon>Burkholderiales</taxon>
        <taxon>Oxalobacteraceae</taxon>
        <taxon>Telluria group</taxon>
        <taxon>Massilia</taxon>
    </lineage>
</organism>
<evidence type="ECO:0000313" key="1">
    <source>
        <dbReference type="EMBL" id="MCS0607840.1"/>
    </source>
</evidence>
<keyword evidence="2" id="KW-1185">Reference proteome</keyword>
<gene>
    <name evidence="1" type="ORF">NX773_06650</name>
</gene>
<dbReference type="RefSeq" id="WP_258855529.1">
    <property type="nucleotide sequence ID" value="NZ_JANUGV010000001.1"/>
</dbReference>
<sequence>MSAPMLRRQRGITLVMALIMLVLLTLLALTSITLGNSNLQIVSNMQQREQAVSAAYQVLEETISSTRFFNTPDAALANPCGAPNQRCVDTDGDGKTDIKVTLTPSPACVKAQAILNSNLNLEDSEDAGCAVGSSQFFGVAGATTGSSECGNTTWDITAVATDVVTDASVKVTQGVSVRVATDDIVTNCTPASAAAAN</sequence>
<evidence type="ECO:0000313" key="2">
    <source>
        <dbReference type="Proteomes" id="UP001205861"/>
    </source>
</evidence>
<evidence type="ECO:0008006" key="3">
    <source>
        <dbReference type="Google" id="ProtNLM"/>
    </source>
</evidence>
<dbReference type="EMBL" id="JANUGV010000001">
    <property type="protein sequence ID" value="MCS0607840.1"/>
    <property type="molecule type" value="Genomic_DNA"/>
</dbReference>
<reference evidence="1 2" key="1">
    <citation type="submission" date="2022-08" db="EMBL/GenBank/DDBJ databases">
        <title>Reclassification of Massilia species as members of the genera Telluria, Duganella, Pseudoduganella, Mokoshia gen. nov. and Zemynaea gen. nov. using orthogonal and non-orthogonal genome-based approaches.</title>
        <authorList>
            <person name="Bowman J.P."/>
        </authorList>
    </citation>
    <scope>NUCLEOTIDE SEQUENCE [LARGE SCALE GENOMIC DNA]</scope>
    <source>
        <strain evidence="1 2">JCM 31607</strain>
    </source>
</reference>
<accession>A0ABT2BH49</accession>
<protein>
    <recommendedName>
        <fullName evidence="3">Type 4 fimbrial biogenesis protein PilX N-terminal domain-containing protein</fullName>
    </recommendedName>
</protein>
<name>A0ABT2BH49_9BURK</name>
<dbReference type="Proteomes" id="UP001205861">
    <property type="component" value="Unassembled WGS sequence"/>
</dbReference>
<comment type="caution">
    <text evidence="1">The sequence shown here is derived from an EMBL/GenBank/DDBJ whole genome shotgun (WGS) entry which is preliminary data.</text>
</comment>